<dbReference type="EMBL" id="JAAIYO010000014">
    <property type="protein sequence ID" value="MBE4752745.1"/>
    <property type="molecule type" value="Genomic_DNA"/>
</dbReference>
<dbReference type="Pfam" id="PF00801">
    <property type="entry name" value="PKD"/>
    <property type="match status" value="1"/>
</dbReference>
<dbReference type="CDD" id="cd00146">
    <property type="entry name" value="PKD"/>
    <property type="match status" value="1"/>
</dbReference>
<proteinExistence type="predicted"/>
<gene>
    <name evidence="3" type="ORF">G4177_31775</name>
</gene>
<dbReference type="InterPro" id="IPR000601">
    <property type="entry name" value="PKD_dom"/>
</dbReference>
<accession>A0ABR9PXU7</accession>
<evidence type="ECO:0000259" key="2">
    <source>
        <dbReference type="PROSITE" id="PS50093"/>
    </source>
</evidence>
<evidence type="ECO:0000313" key="3">
    <source>
        <dbReference type="EMBL" id="MBE4752745.1"/>
    </source>
</evidence>
<evidence type="ECO:0000313" key="4">
    <source>
        <dbReference type="Proteomes" id="UP001516472"/>
    </source>
</evidence>
<dbReference type="InterPro" id="IPR013783">
    <property type="entry name" value="Ig-like_fold"/>
</dbReference>
<feature type="compositionally biased region" description="Low complexity" evidence="1">
    <location>
        <begin position="51"/>
        <end position="82"/>
    </location>
</feature>
<feature type="domain" description="PKD" evidence="2">
    <location>
        <begin position="201"/>
        <end position="255"/>
    </location>
</feature>
<keyword evidence="4" id="KW-1185">Reference proteome</keyword>
<reference evidence="3 4" key="1">
    <citation type="submission" date="2020-02" db="EMBL/GenBank/DDBJ databases">
        <authorList>
            <person name="Babadi Z.K."/>
            <person name="Risdian C."/>
            <person name="Ebrahimipour G.H."/>
            <person name="Wink J."/>
        </authorList>
    </citation>
    <scope>NUCLEOTIDE SEQUENCE [LARGE SCALE GENOMIC DNA]</scope>
    <source>
        <strain evidence="3 4">ZKHCc1 1396</strain>
    </source>
</reference>
<dbReference type="SUPFAM" id="SSF49299">
    <property type="entry name" value="PKD domain"/>
    <property type="match status" value="1"/>
</dbReference>
<comment type="caution">
    <text evidence="3">The sequence shown here is derived from an EMBL/GenBank/DDBJ whole genome shotgun (WGS) entry which is preliminary data.</text>
</comment>
<dbReference type="Gene3D" id="2.60.40.10">
    <property type="entry name" value="Immunoglobulins"/>
    <property type="match status" value="1"/>
</dbReference>
<name>A0ABR9PXU7_9BACT</name>
<evidence type="ECO:0000256" key="1">
    <source>
        <dbReference type="SAM" id="MobiDB-lite"/>
    </source>
</evidence>
<dbReference type="InterPro" id="IPR035986">
    <property type="entry name" value="PKD_dom_sf"/>
</dbReference>
<dbReference type="Proteomes" id="UP001516472">
    <property type="component" value="Unassembled WGS sequence"/>
</dbReference>
<protein>
    <submittedName>
        <fullName evidence="3">PKD domain-containing protein</fullName>
    </submittedName>
</protein>
<dbReference type="RefSeq" id="WP_193429935.1">
    <property type="nucleotide sequence ID" value="NZ_CBCSIP010000086.1"/>
</dbReference>
<organism evidence="3 4">
    <name type="scientific">Corallococcus soli</name>
    <dbReference type="NCBI Taxonomy" id="2710757"/>
    <lineage>
        <taxon>Bacteria</taxon>
        <taxon>Pseudomonadati</taxon>
        <taxon>Myxococcota</taxon>
        <taxon>Myxococcia</taxon>
        <taxon>Myxococcales</taxon>
        <taxon>Cystobacterineae</taxon>
        <taxon>Myxococcaceae</taxon>
        <taxon>Corallococcus</taxon>
    </lineage>
</organism>
<dbReference type="PROSITE" id="PS50093">
    <property type="entry name" value="PKD"/>
    <property type="match status" value="1"/>
</dbReference>
<sequence>MEAPPSSKSSGLRQRTRMVLAAGGAFAASLLLAALEAIPVAGTGPASPGLPAARVPPAQAVPGPQAPAPAARTPPDDAGGPPEDARLASALGEVWEPLASTAFIEHLDTDRPWACAGGTVGVVARVGGAREPDLVERWVWPTPEGRAGLQPGSGLDWRAPAVPGRYPVRFQLCRDLGGRRVGVLAERTVLLEVRDCAAGSEAPLRLGARQDGPATFTFEVQGLEEAGPVRAYTWDLGDGTTEETEGPILEHTYAAEPADGAIPRRFTVRVHARMESGAPRAITAFVSVRPLERPEAPPRVALKVSRWQPERETGGWRSEVSVHVPEGAEAVTWAEVERILVGWDDQRRTTRMPWDRALGVQELLGRGGFRAEVVVGPDEATPDVKQVLDVLHGRDARGSDVVVSWASFKQDAP</sequence>
<feature type="region of interest" description="Disordered" evidence="1">
    <location>
        <begin position="43"/>
        <end position="84"/>
    </location>
</feature>